<evidence type="ECO:0000313" key="1">
    <source>
        <dbReference type="EMBL" id="CEO99713.1"/>
    </source>
</evidence>
<dbReference type="Proteomes" id="UP000039324">
    <property type="component" value="Unassembled WGS sequence"/>
</dbReference>
<dbReference type="EMBL" id="CDSF01000093">
    <property type="protein sequence ID" value="CEO99713.1"/>
    <property type="molecule type" value="Genomic_DNA"/>
</dbReference>
<gene>
    <name evidence="1" type="ORF">PBRA_007446</name>
</gene>
<evidence type="ECO:0008006" key="3">
    <source>
        <dbReference type="Google" id="ProtNLM"/>
    </source>
</evidence>
<name>A0A0G4IWL8_PLABS</name>
<reference evidence="1 2" key="1">
    <citation type="submission" date="2015-02" db="EMBL/GenBank/DDBJ databases">
        <authorList>
            <person name="Chooi Y.-H."/>
        </authorList>
    </citation>
    <scope>NUCLEOTIDE SEQUENCE [LARGE SCALE GENOMIC DNA]</scope>
    <source>
        <strain evidence="1">E3</strain>
    </source>
</reference>
<organism evidence="1 2">
    <name type="scientific">Plasmodiophora brassicae</name>
    <name type="common">Clubroot disease agent</name>
    <dbReference type="NCBI Taxonomy" id="37360"/>
    <lineage>
        <taxon>Eukaryota</taxon>
        <taxon>Sar</taxon>
        <taxon>Rhizaria</taxon>
        <taxon>Endomyxa</taxon>
        <taxon>Phytomyxea</taxon>
        <taxon>Plasmodiophorida</taxon>
        <taxon>Plasmodiophoridae</taxon>
        <taxon>Plasmodiophora</taxon>
    </lineage>
</organism>
<protein>
    <recommendedName>
        <fullName evidence="3">Retrotransposon gag domain-containing protein</fullName>
    </recommendedName>
</protein>
<accession>A0A0G4IWL8</accession>
<evidence type="ECO:0000313" key="2">
    <source>
        <dbReference type="Proteomes" id="UP000039324"/>
    </source>
</evidence>
<feature type="non-terminal residue" evidence="1">
    <location>
        <position position="228"/>
    </location>
</feature>
<proteinExistence type="predicted"/>
<sequence>MTTSEDQIAALADQVRDLTLTVSDMLHQLKAMQSVVADRVEDAVGTAINRSLPDKMPPSEPSPTSRHIVDHQIHLPRFTGRIRDSSTNSRDFLKCLSRTLQLPSSTTRLPPAAHSALLRSLEGPALEVYFGLPDDATMADLSYAMSKWFPVPTFEQLEECFDNLTQTEPVEEHVLMFNNLYQALQRADATFKMSSARRASKFRKSLHTALSEKLFEDMITDFDEMVKK</sequence>
<dbReference type="AlphaFoldDB" id="A0A0G4IWL8"/>
<keyword evidence="2" id="KW-1185">Reference proteome</keyword>